<accession>A0ABW4NCR6</accession>
<dbReference type="InterPro" id="IPR050909">
    <property type="entry name" value="Bact_Autotransporter_VF"/>
</dbReference>
<dbReference type="SUPFAM" id="SSF51126">
    <property type="entry name" value="Pectin lyase-like"/>
    <property type="match status" value="1"/>
</dbReference>
<dbReference type="PANTHER" id="PTHR12338:SF5">
    <property type="entry name" value="ANTIGEN 43-RELATED"/>
    <property type="match status" value="1"/>
</dbReference>
<dbReference type="InterPro" id="IPR008638">
    <property type="entry name" value="FhaB/CdiA-like_TPS"/>
</dbReference>
<reference evidence="4" key="1">
    <citation type="journal article" date="2019" name="Int. J. Syst. Evol. Microbiol.">
        <title>The Global Catalogue of Microorganisms (GCM) 10K type strain sequencing project: providing services to taxonomists for standard genome sequencing and annotation.</title>
        <authorList>
            <consortium name="The Broad Institute Genomics Platform"/>
            <consortium name="The Broad Institute Genome Sequencing Center for Infectious Disease"/>
            <person name="Wu L."/>
            <person name="Ma J."/>
        </authorList>
    </citation>
    <scope>NUCLEOTIDE SEQUENCE [LARGE SCALE GENOMIC DNA]</scope>
    <source>
        <strain evidence="4">Q85</strain>
    </source>
</reference>
<dbReference type="InterPro" id="IPR041248">
    <property type="entry name" value="YDG"/>
</dbReference>
<proteinExistence type="predicted"/>
<feature type="chain" id="PRO_5046126132" evidence="1">
    <location>
        <begin position="31"/>
        <end position="1471"/>
    </location>
</feature>
<dbReference type="Proteomes" id="UP001597283">
    <property type="component" value="Unassembled WGS sequence"/>
</dbReference>
<dbReference type="InterPro" id="IPR011050">
    <property type="entry name" value="Pectin_lyase_fold/virulence"/>
</dbReference>
<evidence type="ECO:0000313" key="3">
    <source>
        <dbReference type="EMBL" id="MFD1787105.1"/>
    </source>
</evidence>
<evidence type="ECO:0000259" key="2">
    <source>
        <dbReference type="SMART" id="SM00912"/>
    </source>
</evidence>
<dbReference type="Pfam" id="PF05860">
    <property type="entry name" value="TPS"/>
    <property type="match status" value="1"/>
</dbReference>
<dbReference type="InterPro" id="IPR013517">
    <property type="entry name" value="FG-GAP"/>
</dbReference>
<dbReference type="NCBIfam" id="TIGR01901">
    <property type="entry name" value="adhes_NPXG"/>
    <property type="match status" value="1"/>
</dbReference>
<dbReference type="Pfam" id="PF14312">
    <property type="entry name" value="FG-GAP_2"/>
    <property type="match status" value="2"/>
</dbReference>
<comment type="caution">
    <text evidence="3">The sequence shown here is derived from an EMBL/GenBank/DDBJ whole genome shotgun (WGS) entry which is preliminary data.</text>
</comment>
<dbReference type="RefSeq" id="WP_380939474.1">
    <property type="nucleotide sequence ID" value="NZ_JBHUFC010000002.1"/>
</dbReference>
<evidence type="ECO:0000256" key="1">
    <source>
        <dbReference type="SAM" id="SignalP"/>
    </source>
</evidence>
<dbReference type="Gene3D" id="2.160.20.10">
    <property type="entry name" value="Single-stranded right-handed beta-helix, Pectin lyase-like"/>
    <property type="match status" value="2"/>
</dbReference>
<feature type="domain" description="Filamentous haemagglutinin FhaB/tRNA nuclease CdiA-like TPS" evidence="2">
    <location>
        <begin position="28"/>
        <end position="141"/>
    </location>
</feature>
<sequence>MTKASKRLCGTSVLALITATTMMASTSARAQTSGGIVVAGQAQIDGQGTSQTIVTQTSDRAIVNWDAFSLGKGDSAIFRQPGNQSITVNRVTGQNPSAILGSIQANGQVVLINRNGILFGKDSTVDASGLIATTHDIDAGSFMAGARDLRFVDGGDDQAEVVVQGRITIRDAGIAAFVAPHVRNDGLIVAKMGRVALGAGKGFGIDLYGDGLISFAPDAALTKTVTDASGQTVAALVENAGTIEAQGGRILLTASAARDVVNASVNVGGLLRADSATGQGGVITLGGSGAVITQTESAITVAGAQGGSVSVSGGEVGIGGLIDASSSGLRATGGAVSVAATGSLSLAGTTRAASAYGAGGTLSYSGGGVIENSESRSDASGLIGGGTIRLTADGTVMTSGQYRADGGYAGGGRIDLTAPDIRTLGATLSATGRQQGGLVRIGGAFQGGKTPDASQPYFDSFAGRWGDVPVLASAQKVLVNDSTAIDVSSTHGAGGTAVVWSDVQTTFLGAVDARGGAGAQGGSVELSSAGDLRQAALGGVQTGGGNLLLDPKNIVIGDSSDISGWVYQGLVGYGYTGSKDYNTGGTLDSNGSFGKSVALNATGNLLAAAADKKIILIKFSDGNFSGASLKGYIAKSASGSNNLALGDDLQAENLLGSGMSMNADGDRLVFSDTSDNSKGAVFLVKFTDTSFSNASLAGKIGYGYYTRPSDFNMGTLIKDRDYFGAGVSLSGDGLTLAIGAPYDASQMGGNVSGAVYIISFSDRNFNSPSLKLRLGYGYTDTKDYNTGGESGTGSFYGSSVALNRDGTSLAVGATNLSDAVGSSARGGVLLYKVFNGGGSVSYKGTVGYGFSTGSSVNIGNDNQYASSFGRAVSFNSAGDRLAIGGSDSSASGGRFSYGAAYIVKFSDMNFSGGSIATIGRGYTGGNNYDLSSLWPNDNFAASVALSGSGNRLVVGAPGDDGSGTIKPGAGAVYLFSAIGPSVTGQTYSTSSSATVKLAASDIVSQLAAGTSVTLEASNDITVSSPIKVTGNPSRVGDLNLQAGRSILIGSDIQTQGGRIYLYANQPSAGGVIDAQRDSGNAVISMAPGTTIEAGSGSVNFVMGNGGSRAYSGNGDISLYRVYGASIVATNRGTTADTGVVLNAGGGLTATGVGTAINLAGKKFTNSAGSGALSAANGYWRVWTADPDADTVGGLDYAFKQYGLSYGAALSRTGNALIYSRAPVVGATLSGYSKVYDRTTDAPGTVPVATNVVGSDIVRLTGTVTFADKNVGTNKQISGAATGIASATTSDGKPIYGYTLSSTDRNFTVSDGTITAAALTLTGAAVTTRAYDRTDTASVTGTLNGVFSGDTVTLQSLTGTFNNRNVGTNKSVTLSGYTLAGTDAGNYTLTLPTGLTGAITRATLAVTGVTATNKVYDGGLTATISGGTVTPFSGDTVTLDRSAVTAAFGTKAVGTGKLVMVNGFAISGTVAA</sequence>
<keyword evidence="4" id="KW-1185">Reference proteome</keyword>
<organism evidence="3 4">
    <name type="scientific">Sphingomonas floccifaciens</name>
    <dbReference type="NCBI Taxonomy" id="1844115"/>
    <lineage>
        <taxon>Bacteria</taxon>
        <taxon>Pseudomonadati</taxon>
        <taxon>Pseudomonadota</taxon>
        <taxon>Alphaproteobacteria</taxon>
        <taxon>Sphingomonadales</taxon>
        <taxon>Sphingomonadaceae</taxon>
        <taxon>Sphingomonas</taxon>
    </lineage>
</organism>
<dbReference type="EMBL" id="JBHUFC010000002">
    <property type="protein sequence ID" value="MFD1787105.1"/>
    <property type="molecule type" value="Genomic_DNA"/>
</dbReference>
<dbReference type="InterPro" id="IPR012334">
    <property type="entry name" value="Pectin_lyas_fold"/>
</dbReference>
<dbReference type="PROSITE" id="PS51470">
    <property type="entry name" value="FG_GAP"/>
    <property type="match status" value="1"/>
</dbReference>
<gene>
    <name evidence="3" type="ORF">ACFSC3_05935</name>
</gene>
<protein>
    <submittedName>
        <fullName evidence="3">Beta strand repeat-containing protein</fullName>
    </submittedName>
</protein>
<feature type="signal peptide" evidence="1">
    <location>
        <begin position="1"/>
        <end position="30"/>
    </location>
</feature>
<dbReference type="Pfam" id="PF18657">
    <property type="entry name" value="YDG"/>
    <property type="match status" value="3"/>
</dbReference>
<dbReference type="PANTHER" id="PTHR12338">
    <property type="entry name" value="AUTOTRANSPORTER"/>
    <property type="match status" value="1"/>
</dbReference>
<evidence type="ECO:0000313" key="4">
    <source>
        <dbReference type="Proteomes" id="UP001597283"/>
    </source>
</evidence>
<name>A0ABW4NCR6_9SPHN</name>
<dbReference type="SMART" id="SM00191">
    <property type="entry name" value="Int_alpha"/>
    <property type="match status" value="3"/>
</dbReference>
<keyword evidence="1" id="KW-0732">Signal</keyword>
<dbReference type="InterPro" id="IPR013519">
    <property type="entry name" value="Int_alpha_beta-p"/>
</dbReference>
<dbReference type="SMART" id="SM00912">
    <property type="entry name" value="Haemagg_act"/>
    <property type="match status" value="1"/>
</dbReference>